<dbReference type="Gene3D" id="3.40.50.300">
    <property type="entry name" value="P-loop containing nucleotide triphosphate hydrolases"/>
    <property type="match status" value="1"/>
</dbReference>
<dbReference type="Pfam" id="PF00271">
    <property type="entry name" value="Helicase_C"/>
    <property type="match status" value="1"/>
</dbReference>
<organism evidence="8 9">
    <name type="scientific">Ambrosia artemisiifolia</name>
    <name type="common">Common ragweed</name>
    <dbReference type="NCBI Taxonomy" id="4212"/>
    <lineage>
        <taxon>Eukaryota</taxon>
        <taxon>Viridiplantae</taxon>
        <taxon>Streptophyta</taxon>
        <taxon>Embryophyta</taxon>
        <taxon>Tracheophyta</taxon>
        <taxon>Spermatophyta</taxon>
        <taxon>Magnoliopsida</taxon>
        <taxon>eudicotyledons</taxon>
        <taxon>Gunneridae</taxon>
        <taxon>Pentapetalae</taxon>
        <taxon>asterids</taxon>
        <taxon>campanulids</taxon>
        <taxon>Asterales</taxon>
        <taxon>Asteraceae</taxon>
        <taxon>Asteroideae</taxon>
        <taxon>Heliantheae alliance</taxon>
        <taxon>Heliantheae</taxon>
        <taxon>Ambrosia</taxon>
    </lineage>
</organism>
<keyword evidence="2" id="KW-0507">mRNA processing</keyword>
<keyword evidence="3" id="KW-0378">Hydrolase</keyword>
<dbReference type="SUPFAM" id="SSF52540">
    <property type="entry name" value="P-loop containing nucleoside triphosphate hydrolases"/>
    <property type="match status" value="1"/>
</dbReference>
<dbReference type="GO" id="GO:0008380">
    <property type="term" value="P:RNA splicing"/>
    <property type="evidence" value="ECO:0007669"/>
    <property type="project" value="UniProtKB-KW"/>
</dbReference>
<dbReference type="PROSITE" id="PS51194">
    <property type="entry name" value="HELICASE_CTER"/>
    <property type="match status" value="1"/>
</dbReference>
<keyword evidence="9" id="KW-1185">Reference proteome</keyword>
<dbReference type="EC" id="3.6.4.13" evidence="1"/>
<sequence length="437" mass="49683">PPGDILVFLTDDEETEGACRKITKEIGNLGNQVGPVKVIPLYSTLPPAMQQKIVEPAPPPLTKGGPASRKIVISTNIAETSLTIDGIVYVIDLGFAKQKVYNPRFRVESLLVSPISKTNALQRSHWAGRTQPGKCFRLYTEKSFNHDIQKRTYPAILRSNLAHMVLTLKKVGISDLVHFDFMDPPAPEILMRALQVLNYLGVLDDEGNLTKLDPQLGKVLVVSPKFKCSSEILSIAAMLSVPNCFVRPREAQKAADEAKARFGHIDGDHLTLLNVYHAYKQNNEDQSWCYENFVNHQVLRSVDNVRQQLARIMARLNLKLCSTDFNSRDYYINIRKALLAGYFMQVAHLERTGHYLTVKDNQVVHLHLSCCLDHKPEWVIYNENVLTSKNFIRTVTDVRGEWIVDIAPHYYDLENFPNCEAKRVLEKLYKKRETDKD</sequence>
<dbReference type="Pfam" id="PF07717">
    <property type="entry name" value="OB_NTP_bind"/>
    <property type="match status" value="1"/>
</dbReference>
<feature type="domain" description="Helicase C-terminal" evidence="7">
    <location>
        <begin position="1"/>
        <end position="172"/>
    </location>
</feature>
<evidence type="ECO:0000256" key="2">
    <source>
        <dbReference type="ARBA" id="ARBA00022664"/>
    </source>
</evidence>
<dbReference type="Pfam" id="PF21010">
    <property type="entry name" value="HA2_C"/>
    <property type="match status" value="1"/>
</dbReference>
<keyword evidence="5" id="KW-0508">mRNA splicing</keyword>
<evidence type="ECO:0000256" key="1">
    <source>
        <dbReference type="ARBA" id="ARBA00012552"/>
    </source>
</evidence>
<dbReference type="Gene3D" id="1.20.120.1080">
    <property type="match status" value="1"/>
</dbReference>
<dbReference type="PANTHER" id="PTHR18934:SF109">
    <property type="entry name" value="ATP-DEPENDENT RNA HELICASE DHX15 HOMOLOG"/>
    <property type="match status" value="1"/>
</dbReference>
<evidence type="ECO:0000256" key="4">
    <source>
        <dbReference type="ARBA" id="ARBA00022806"/>
    </source>
</evidence>
<evidence type="ECO:0000256" key="5">
    <source>
        <dbReference type="ARBA" id="ARBA00023187"/>
    </source>
</evidence>
<evidence type="ECO:0000313" key="9">
    <source>
        <dbReference type="Proteomes" id="UP001206925"/>
    </source>
</evidence>
<dbReference type="GO" id="GO:0016787">
    <property type="term" value="F:hydrolase activity"/>
    <property type="evidence" value="ECO:0007669"/>
    <property type="project" value="UniProtKB-KW"/>
</dbReference>
<keyword evidence="4" id="KW-0067">ATP-binding</keyword>
<evidence type="ECO:0000256" key="6">
    <source>
        <dbReference type="ARBA" id="ARBA00047984"/>
    </source>
</evidence>
<evidence type="ECO:0000256" key="3">
    <source>
        <dbReference type="ARBA" id="ARBA00022801"/>
    </source>
</evidence>
<gene>
    <name evidence="8" type="ORF">M8C21_015594</name>
</gene>
<evidence type="ECO:0000259" key="7">
    <source>
        <dbReference type="PROSITE" id="PS51194"/>
    </source>
</evidence>
<dbReference type="PANTHER" id="PTHR18934">
    <property type="entry name" value="ATP-DEPENDENT RNA HELICASE"/>
    <property type="match status" value="1"/>
</dbReference>
<dbReference type="GO" id="GO:0006397">
    <property type="term" value="P:mRNA processing"/>
    <property type="evidence" value="ECO:0007669"/>
    <property type="project" value="UniProtKB-KW"/>
</dbReference>
<accession>A0AAD5GQN9</accession>
<dbReference type="InterPro" id="IPR027417">
    <property type="entry name" value="P-loop_NTPase"/>
</dbReference>
<dbReference type="EMBL" id="JAMZMK010006289">
    <property type="protein sequence ID" value="KAI7749739.1"/>
    <property type="molecule type" value="Genomic_DNA"/>
</dbReference>
<dbReference type="CDD" id="cd18791">
    <property type="entry name" value="SF2_C_RHA"/>
    <property type="match status" value="1"/>
</dbReference>
<dbReference type="SMART" id="SM00847">
    <property type="entry name" value="HA2"/>
    <property type="match status" value="1"/>
</dbReference>
<evidence type="ECO:0000313" key="8">
    <source>
        <dbReference type="EMBL" id="KAI7749739.1"/>
    </source>
</evidence>
<dbReference type="Proteomes" id="UP001206925">
    <property type="component" value="Unassembled WGS sequence"/>
</dbReference>
<dbReference type="GO" id="GO:0003724">
    <property type="term" value="F:RNA helicase activity"/>
    <property type="evidence" value="ECO:0007669"/>
    <property type="project" value="UniProtKB-EC"/>
</dbReference>
<protein>
    <recommendedName>
        <fullName evidence="1">RNA helicase</fullName>
        <ecNumber evidence="1">3.6.4.13</ecNumber>
    </recommendedName>
</protein>
<comment type="catalytic activity">
    <reaction evidence="6">
        <text>ATP + H2O = ADP + phosphate + H(+)</text>
        <dbReference type="Rhea" id="RHEA:13065"/>
        <dbReference type="ChEBI" id="CHEBI:15377"/>
        <dbReference type="ChEBI" id="CHEBI:15378"/>
        <dbReference type="ChEBI" id="CHEBI:30616"/>
        <dbReference type="ChEBI" id="CHEBI:43474"/>
        <dbReference type="ChEBI" id="CHEBI:456216"/>
        <dbReference type="EC" id="3.6.4.13"/>
    </reaction>
</comment>
<keyword evidence="4" id="KW-0347">Helicase</keyword>
<dbReference type="GO" id="GO:0003723">
    <property type="term" value="F:RNA binding"/>
    <property type="evidence" value="ECO:0007669"/>
    <property type="project" value="TreeGrafter"/>
</dbReference>
<dbReference type="InterPro" id="IPR007502">
    <property type="entry name" value="Helicase-assoc_dom"/>
</dbReference>
<proteinExistence type="predicted"/>
<reference evidence="8" key="1">
    <citation type="submission" date="2022-06" db="EMBL/GenBank/DDBJ databases">
        <title>Uncovering the hologenomic basis of an extraordinary plant invasion.</title>
        <authorList>
            <person name="Bieker V.C."/>
            <person name="Martin M.D."/>
            <person name="Gilbert T."/>
            <person name="Hodgins K."/>
            <person name="Battlay P."/>
            <person name="Petersen B."/>
            <person name="Wilson J."/>
        </authorList>
    </citation>
    <scope>NUCLEOTIDE SEQUENCE</scope>
    <source>
        <strain evidence="8">AA19_3_7</strain>
        <tissue evidence="8">Leaf</tissue>
    </source>
</reference>
<dbReference type="SMART" id="SM00490">
    <property type="entry name" value="HELICc"/>
    <property type="match status" value="1"/>
</dbReference>
<name>A0AAD5GQN9_AMBAR</name>
<dbReference type="AlphaFoldDB" id="A0AAD5GQN9"/>
<dbReference type="InterPro" id="IPR011709">
    <property type="entry name" value="DEAD-box_helicase_OB_fold"/>
</dbReference>
<feature type="non-terminal residue" evidence="8">
    <location>
        <position position="437"/>
    </location>
</feature>
<dbReference type="InterPro" id="IPR001650">
    <property type="entry name" value="Helicase_C-like"/>
</dbReference>
<comment type="caution">
    <text evidence="8">The sequence shown here is derived from an EMBL/GenBank/DDBJ whole genome shotgun (WGS) entry which is preliminary data.</text>
</comment>
<keyword evidence="4" id="KW-0547">Nucleotide-binding</keyword>